<dbReference type="RefSeq" id="WP_308986896.1">
    <property type="nucleotide sequence ID" value="NZ_JARXIC010000115.1"/>
</dbReference>
<proteinExistence type="predicted"/>
<accession>A0ABU1AS82</accession>
<protein>
    <submittedName>
        <fullName evidence="2">Uncharacterized protein</fullName>
    </submittedName>
</protein>
<dbReference type="EMBL" id="JARXIC010000115">
    <property type="protein sequence ID" value="MDQ8196463.1"/>
    <property type="molecule type" value="Genomic_DNA"/>
</dbReference>
<feature type="non-terminal residue" evidence="2">
    <location>
        <position position="223"/>
    </location>
</feature>
<comment type="caution">
    <text evidence="2">The sequence shown here is derived from an EMBL/GenBank/DDBJ whole genome shotgun (WGS) entry which is preliminary data.</text>
</comment>
<sequence>MKTKRSKILVGAFVATFAVPVVSSAASITYNPEFNLDDDAVSNPYGISANTVTLVESAISDGTTSTSYSFSDATTGLAFSFELIYSGTVNQSGGTRLQLFPTESVAIAFGSITIDTSGYIDGTIGGITGPVSASVTSAGFTYFLAESFTDSILTVNNGSSDVVYYTAGESSGTSPSGIELLAENQDIILAGVTDNLITFTATYDANGAIRLSELGSSIVFEVT</sequence>
<gene>
    <name evidence="2" type="ORF">QEH59_18685</name>
</gene>
<organism evidence="2 3">
    <name type="scientific">Thalassobacterium sedimentorum</name>
    <dbReference type="NCBI Taxonomy" id="3041258"/>
    <lineage>
        <taxon>Bacteria</taxon>
        <taxon>Pseudomonadati</taxon>
        <taxon>Verrucomicrobiota</taxon>
        <taxon>Opitutia</taxon>
        <taxon>Puniceicoccales</taxon>
        <taxon>Coraliomargaritaceae</taxon>
        <taxon>Thalassobacterium</taxon>
    </lineage>
</organism>
<feature type="chain" id="PRO_5046588932" evidence="1">
    <location>
        <begin position="26"/>
        <end position="223"/>
    </location>
</feature>
<evidence type="ECO:0000313" key="3">
    <source>
        <dbReference type="Proteomes" id="UP001243717"/>
    </source>
</evidence>
<evidence type="ECO:0000313" key="2">
    <source>
        <dbReference type="EMBL" id="MDQ8196463.1"/>
    </source>
</evidence>
<evidence type="ECO:0000256" key="1">
    <source>
        <dbReference type="SAM" id="SignalP"/>
    </source>
</evidence>
<reference evidence="2 3" key="1">
    <citation type="submission" date="2023-04" db="EMBL/GenBank/DDBJ databases">
        <title>A novel bacteria isolated from coastal sediment.</title>
        <authorList>
            <person name="Liu X.-J."/>
            <person name="Du Z.-J."/>
        </authorList>
    </citation>
    <scope>NUCLEOTIDE SEQUENCE [LARGE SCALE GENOMIC DNA]</scope>
    <source>
        <strain evidence="2 3">SDUM461004</strain>
    </source>
</reference>
<keyword evidence="1" id="KW-0732">Signal</keyword>
<keyword evidence="3" id="KW-1185">Reference proteome</keyword>
<feature type="signal peptide" evidence="1">
    <location>
        <begin position="1"/>
        <end position="25"/>
    </location>
</feature>
<dbReference type="Proteomes" id="UP001243717">
    <property type="component" value="Unassembled WGS sequence"/>
</dbReference>
<name>A0ABU1AS82_9BACT</name>